<protein>
    <submittedName>
        <fullName evidence="1">Uncharacterized protein</fullName>
    </submittedName>
</protein>
<organism evidence="1 2">
    <name type="scientific">Brevibacillus ruminantium</name>
    <dbReference type="NCBI Taxonomy" id="2950604"/>
    <lineage>
        <taxon>Bacteria</taxon>
        <taxon>Bacillati</taxon>
        <taxon>Bacillota</taxon>
        <taxon>Bacilli</taxon>
        <taxon>Bacillales</taxon>
        <taxon>Paenibacillaceae</taxon>
        <taxon>Brevibacillus</taxon>
    </lineage>
</organism>
<evidence type="ECO:0000313" key="2">
    <source>
        <dbReference type="Proteomes" id="UP001056500"/>
    </source>
</evidence>
<keyword evidence="2" id="KW-1185">Reference proteome</keyword>
<dbReference type="RefSeq" id="WP_251872781.1">
    <property type="nucleotide sequence ID" value="NZ_CP098755.1"/>
</dbReference>
<sequence length="260" mass="29940">MRIVLEELFGITELPFLQGRLKIKPTVLKKEHTLREFIEKTKPGFFSTAVPLEPYSLSEELAFFQDAAKQTQMILHFYDPAYTSIQNLNRVRNLLTPDLRLIPIPFDATKGNKAELIYLIHTLTEWLEKQEQHLTYEKILIHTQYFKSRCTPWSFVAEVGPFAVVKKHRSMYKPPAKATFKQVYTQEDGKLKVHKTGELSELWQQILAAKTEGKQVWVVRKGVTVDLPGSDIVVDLENQTLPSHIPYVQAIFAPTKMSSL</sequence>
<reference evidence="1" key="1">
    <citation type="submission" date="2022-06" db="EMBL/GenBank/DDBJ databases">
        <title>Genome sequencing of Brevibacillus sp. BB3-R1.</title>
        <authorList>
            <person name="Heo J."/>
            <person name="Lee D."/>
            <person name="Won M."/>
            <person name="Han B.-H."/>
            <person name="Hong S.-B."/>
            <person name="Kwon S.-W."/>
        </authorList>
    </citation>
    <scope>NUCLEOTIDE SEQUENCE</scope>
    <source>
        <strain evidence="1">BB3-R1</strain>
    </source>
</reference>
<proteinExistence type="predicted"/>
<dbReference type="EMBL" id="CP098755">
    <property type="protein sequence ID" value="USG65689.1"/>
    <property type="molecule type" value="Genomic_DNA"/>
</dbReference>
<gene>
    <name evidence="1" type="ORF">NDK47_26925</name>
</gene>
<evidence type="ECO:0000313" key="1">
    <source>
        <dbReference type="EMBL" id="USG65689.1"/>
    </source>
</evidence>
<accession>A0ABY4WK13</accession>
<name>A0ABY4WK13_9BACL</name>
<dbReference type="Proteomes" id="UP001056500">
    <property type="component" value="Chromosome"/>
</dbReference>